<gene>
    <name evidence="2" type="ORF">SAMN05660909_04687</name>
</gene>
<evidence type="ECO:0000313" key="3">
    <source>
        <dbReference type="Proteomes" id="UP000199656"/>
    </source>
</evidence>
<reference evidence="3" key="1">
    <citation type="submission" date="2016-10" db="EMBL/GenBank/DDBJ databases">
        <authorList>
            <person name="Varghese N."/>
            <person name="Submissions S."/>
        </authorList>
    </citation>
    <scope>NUCLEOTIDE SEQUENCE [LARGE SCALE GENOMIC DNA]</scope>
    <source>
        <strain evidence="3">DSM 23920</strain>
    </source>
</reference>
<protein>
    <recommendedName>
        <fullName evidence="4">DUF4834 family protein</fullName>
    </recommendedName>
</protein>
<name>A0A1H4FTT2_9BACT</name>
<feature type="compositionally biased region" description="Low complexity" evidence="1">
    <location>
        <begin position="46"/>
        <end position="58"/>
    </location>
</feature>
<organism evidence="2 3">
    <name type="scientific">Chitinophaga terrae</name>
    <name type="common">ex Kim and Jung 2007</name>
    <dbReference type="NCBI Taxonomy" id="408074"/>
    <lineage>
        <taxon>Bacteria</taxon>
        <taxon>Pseudomonadati</taxon>
        <taxon>Bacteroidota</taxon>
        <taxon>Chitinophagia</taxon>
        <taxon>Chitinophagales</taxon>
        <taxon>Chitinophagaceae</taxon>
        <taxon>Chitinophaga</taxon>
    </lineage>
</organism>
<keyword evidence="3" id="KW-1185">Reference proteome</keyword>
<evidence type="ECO:0000313" key="2">
    <source>
        <dbReference type="EMBL" id="SEB00726.1"/>
    </source>
</evidence>
<dbReference type="EMBL" id="FNRL01000028">
    <property type="protein sequence ID" value="SEB00726.1"/>
    <property type="molecule type" value="Genomic_DNA"/>
</dbReference>
<dbReference type="AlphaFoldDB" id="A0A1H4FTT2"/>
<feature type="region of interest" description="Disordered" evidence="1">
    <location>
        <begin position="41"/>
        <end position="80"/>
    </location>
</feature>
<evidence type="ECO:0008006" key="4">
    <source>
        <dbReference type="Google" id="ProtNLM"/>
    </source>
</evidence>
<accession>A0A1H4FTT2</accession>
<evidence type="ECO:0000256" key="1">
    <source>
        <dbReference type="SAM" id="MobiDB-lite"/>
    </source>
</evidence>
<proteinExistence type="predicted"/>
<dbReference type="Proteomes" id="UP000199656">
    <property type="component" value="Unassembled WGS sequence"/>
</dbReference>
<sequence>MFKFLFSIFLAWLLYKLIFNLIIPGYRVTKEVRRQMHNMQDHMRQQYEQQQAAYGQVPKDPPKQQKPTDRGEYIDFEEIK</sequence>
<feature type="compositionally biased region" description="Basic and acidic residues" evidence="1">
    <location>
        <begin position="60"/>
        <end position="80"/>
    </location>
</feature>